<keyword evidence="3 4" id="KW-0687">Ribonucleoprotein</keyword>
<evidence type="ECO:0000256" key="5">
    <source>
        <dbReference type="SAM" id="MobiDB-lite"/>
    </source>
</evidence>
<dbReference type="PANTHER" id="PTHR11363:SF5">
    <property type="entry name" value="LARGE RIBOSOMAL SUBUNIT PROTEIN UL3"/>
    <property type="match status" value="1"/>
</dbReference>
<dbReference type="AlphaFoldDB" id="A0A7S3CMH6"/>
<evidence type="ECO:0000256" key="3">
    <source>
        <dbReference type="ARBA" id="ARBA00023274"/>
    </source>
</evidence>
<dbReference type="InterPro" id="IPR045077">
    <property type="entry name" value="L3_arc_euk"/>
</dbReference>
<feature type="region of interest" description="Disordered" evidence="5">
    <location>
        <begin position="1"/>
        <end position="34"/>
    </location>
</feature>
<dbReference type="GO" id="GO:0022625">
    <property type="term" value="C:cytosolic large ribosomal subunit"/>
    <property type="evidence" value="ECO:0007669"/>
    <property type="project" value="TreeGrafter"/>
</dbReference>
<dbReference type="FunFam" id="3.30.1430.10:FF:000001">
    <property type="entry name" value="60S ribosomal protein L3"/>
    <property type="match status" value="1"/>
</dbReference>
<dbReference type="InterPro" id="IPR000597">
    <property type="entry name" value="Ribosomal_uL3"/>
</dbReference>
<dbReference type="Gene3D" id="2.40.30.10">
    <property type="entry name" value="Translation factors"/>
    <property type="match status" value="1"/>
</dbReference>
<dbReference type="PANTHER" id="PTHR11363">
    <property type="entry name" value="60S RIBOSOMAL PROTEIN L3-RELATED"/>
    <property type="match status" value="1"/>
</dbReference>
<dbReference type="Gene3D" id="4.10.960.10">
    <property type="entry name" value="Ribosomal protein L3, domain 3"/>
    <property type="match status" value="1"/>
</dbReference>
<accession>A0A7S3CMH6</accession>
<reference evidence="6" key="1">
    <citation type="submission" date="2021-01" db="EMBL/GenBank/DDBJ databases">
        <authorList>
            <person name="Corre E."/>
            <person name="Pelletier E."/>
            <person name="Niang G."/>
            <person name="Scheremetjew M."/>
            <person name="Finn R."/>
            <person name="Kale V."/>
            <person name="Holt S."/>
            <person name="Cochrane G."/>
            <person name="Meng A."/>
            <person name="Brown T."/>
            <person name="Cohen L."/>
        </authorList>
    </citation>
    <scope>NUCLEOTIDE SEQUENCE</scope>
    <source>
        <strain evidence="6">Ras09</strain>
    </source>
</reference>
<dbReference type="FunFam" id="4.10.960.10:FF:000001">
    <property type="entry name" value="60S ribosomal protein L3"/>
    <property type="match status" value="1"/>
</dbReference>
<dbReference type="Gene3D" id="3.30.1430.10">
    <property type="match status" value="1"/>
</dbReference>
<dbReference type="InterPro" id="IPR019926">
    <property type="entry name" value="Ribosomal_uL3_CS"/>
</dbReference>
<keyword evidence="2 4" id="KW-0689">Ribosomal protein</keyword>
<dbReference type="FunFam" id="2.40.30.10:FF:000351">
    <property type="entry name" value="Ribosomal protein L3"/>
    <property type="match status" value="1"/>
</dbReference>
<dbReference type="InterPro" id="IPR009000">
    <property type="entry name" value="Transl_B-barrel_sf"/>
</dbReference>
<evidence type="ECO:0000256" key="2">
    <source>
        <dbReference type="ARBA" id="ARBA00022980"/>
    </source>
</evidence>
<evidence type="ECO:0000313" key="6">
    <source>
        <dbReference type="EMBL" id="CAE0232430.1"/>
    </source>
</evidence>
<feature type="compositionally biased region" description="Basic residues" evidence="5">
    <location>
        <begin position="18"/>
        <end position="31"/>
    </location>
</feature>
<dbReference type="SUPFAM" id="SSF50447">
    <property type="entry name" value="Translation proteins"/>
    <property type="match status" value="1"/>
</dbReference>
<comment type="similarity">
    <text evidence="1 4">Belongs to the universal ribosomal protein uL3 family.</text>
</comment>
<dbReference type="GO" id="GO:0003723">
    <property type="term" value="F:RNA binding"/>
    <property type="evidence" value="ECO:0007669"/>
    <property type="project" value="TreeGrafter"/>
</dbReference>
<dbReference type="GO" id="GO:0003735">
    <property type="term" value="F:structural constituent of ribosome"/>
    <property type="evidence" value="ECO:0007669"/>
    <property type="project" value="InterPro"/>
</dbReference>
<dbReference type="InterPro" id="IPR044892">
    <property type="entry name" value="Ribosomal_L3_dom_3_arc_sf"/>
</dbReference>
<evidence type="ECO:0008006" key="7">
    <source>
        <dbReference type="Google" id="ProtNLM"/>
    </source>
</evidence>
<evidence type="ECO:0000256" key="1">
    <source>
        <dbReference type="ARBA" id="ARBA00006540"/>
    </source>
</evidence>
<dbReference type="EMBL" id="HBIA01008341">
    <property type="protein sequence ID" value="CAE0232430.1"/>
    <property type="molecule type" value="Transcribed_RNA"/>
</dbReference>
<organism evidence="6">
    <name type="scientific">Strombidium rassoulzadegani</name>
    <dbReference type="NCBI Taxonomy" id="1082188"/>
    <lineage>
        <taxon>Eukaryota</taxon>
        <taxon>Sar</taxon>
        <taxon>Alveolata</taxon>
        <taxon>Ciliophora</taxon>
        <taxon>Intramacronucleata</taxon>
        <taxon>Spirotrichea</taxon>
        <taxon>Oligotrichia</taxon>
        <taxon>Strombidiidae</taxon>
        <taxon>Strombidium</taxon>
    </lineage>
</organism>
<proteinExistence type="inferred from homology"/>
<dbReference type="PROSITE" id="PS00474">
    <property type="entry name" value="RIBOSOMAL_L3"/>
    <property type="match status" value="1"/>
</dbReference>
<protein>
    <recommendedName>
        <fullName evidence="7">Ribosomal protein L3</fullName>
    </recommendedName>
</protein>
<gene>
    <name evidence="6" type="ORF">SRAS04492_LOCUS4228</name>
</gene>
<sequence length="396" mass="44871">MSHRKFEHPRQGHLGYLPKRRTKHTKGKIRSFPRDDKTKPVHITGFIGYKAGMTHIVRTMNKREGKKTVKKDVSEAVSIIECPPIKVIGVVGYIETPRGLRTLSTAWAQNLPEGVIRRFYKNYYCSKKKAFSKYALKYKEDPKSNKHVNRDLNRIKKFCSVVRVIVASQIEKCKFRQRKAHVMELQVNGGSVAQKVDFCVEKFEKEISVGEVFSNNEMIDTISITQGKGTQGVIKRFGVSRLPRKTHRGLRKVACIGAWHPSAVKWTVARAGNLGYHHRTQINQKVYRVGAGAIRGTTNNGSTEQDPHVKNITPIGGFPHYGIVNEDFLMIKGGVMGPKKRCITLRKTLIPQTSSFATHELDIKFIDTSSKMGHGKFQTLEEKDKFMGPLASKQRE</sequence>
<dbReference type="Pfam" id="PF00297">
    <property type="entry name" value="Ribosomal_L3"/>
    <property type="match status" value="1"/>
</dbReference>
<name>A0A7S3CMH6_9SPIT</name>
<dbReference type="GO" id="GO:0006412">
    <property type="term" value="P:translation"/>
    <property type="evidence" value="ECO:0007669"/>
    <property type="project" value="InterPro"/>
</dbReference>
<evidence type="ECO:0000256" key="4">
    <source>
        <dbReference type="RuleBase" id="RU003905"/>
    </source>
</evidence>